<reference evidence="2 3" key="1">
    <citation type="submission" date="2020-08" db="EMBL/GenBank/DDBJ databases">
        <title>Genomic Encyclopedia of Type Strains, Phase IV (KMG-V): Genome sequencing to study the core and pangenomes of soil and plant-associated prokaryotes.</title>
        <authorList>
            <person name="Whitman W."/>
        </authorList>
    </citation>
    <scope>NUCLEOTIDE SEQUENCE [LARGE SCALE GENOMIC DNA]</scope>
    <source>
        <strain evidence="2 3">S3M1</strain>
    </source>
</reference>
<dbReference type="InterPro" id="IPR029045">
    <property type="entry name" value="ClpP/crotonase-like_dom_sf"/>
</dbReference>
<evidence type="ECO:0000259" key="1">
    <source>
        <dbReference type="PROSITE" id="PS50106"/>
    </source>
</evidence>
<dbReference type="AlphaFoldDB" id="A0A7W9E0C0"/>
<dbReference type="RefSeq" id="WP_183883011.1">
    <property type="nucleotide sequence ID" value="NZ_JACHCE010000004.1"/>
</dbReference>
<dbReference type="GO" id="GO:0006508">
    <property type="term" value="P:proteolysis"/>
    <property type="evidence" value="ECO:0007669"/>
    <property type="project" value="UniProtKB-KW"/>
</dbReference>
<keyword evidence="2" id="KW-0378">Hydrolase</keyword>
<keyword evidence="2" id="KW-0645">Protease</keyword>
<sequence>MNSFNPIGLKHFVVFFILLAFASCKKSESLTIEKENPGDLLVRDSVFSYAKEVYFWNDKLPSYQAFNPRGYITLDQELFDISQYAINPETQKPFEYNPQNPKASKYSAIVVNDNAAENKVPDGSLNAGFGLTFVSVQEDDIRIEYVISGSPAAKAGLQRGMKVVKFNNTPVETKTLFYKYLNSIVSSAQISITIEKSALQPEKTFTLQKQQFVAEPITKDTIFNYNGVKTGYLSYLRFSSPNGQDKQLDEVFSRFANENITELIVDLRYNPGGYISTADYFANLIIPSAFDKQVMRKERYNAVMQSNAAKLLKNQLLTDDNGRPLFYIDNRPATMADGDYSLNSNTYNFDKTAGISSLKRVIFIVSSQTASASELLINCLRPYLDVKLVGVSTSGSQQVKTYGKPVGFFGLKIGRNTVYYSMFQNLNARDEGNYFDGMHTDLTTDDDARFNFGDTNEPGLKASLGLIFPSKFARQESFRKEAGADFNSVEFKADLAIPTGLIKERSHIRIKKF</sequence>
<dbReference type="Gene3D" id="3.30.750.170">
    <property type="match status" value="1"/>
</dbReference>
<dbReference type="SMART" id="SM00228">
    <property type="entry name" value="PDZ"/>
    <property type="match status" value="1"/>
</dbReference>
<evidence type="ECO:0000313" key="2">
    <source>
        <dbReference type="EMBL" id="MBB5637134.1"/>
    </source>
</evidence>
<dbReference type="PANTHER" id="PTHR32060:SF30">
    <property type="entry name" value="CARBOXY-TERMINAL PROCESSING PROTEASE CTPA"/>
    <property type="match status" value="1"/>
</dbReference>
<dbReference type="Pfam" id="PF03572">
    <property type="entry name" value="Peptidase_S41"/>
    <property type="match status" value="1"/>
</dbReference>
<organism evidence="2 3">
    <name type="scientific">Pedobacter cryoconitis</name>
    <dbReference type="NCBI Taxonomy" id="188932"/>
    <lineage>
        <taxon>Bacteria</taxon>
        <taxon>Pseudomonadati</taxon>
        <taxon>Bacteroidota</taxon>
        <taxon>Sphingobacteriia</taxon>
        <taxon>Sphingobacteriales</taxon>
        <taxon>Sphingobacteriaceae</taxon>
        <taxon>Pedobacter</taxon>
    </lineage>
</organism>
<dbReference type="InterPro" id="IPR036034">
    <property type="entry name" value="PDZ_sf"/>
</dbReference>
<gene>
    <name evidence="2" type="ORF">HDE68_003047</name>
</gene>
<dbReference type="GO" id="GO:0030288">
    <property type="term" value="C:outer membrane-bounded periplasmic space"/>
    <property type="evidence" value="ECO:0007669"/>
    <property type="project" value="TreeGrafter"/>
</dbReference>
<protein>
    <submittedName>
        <fullName evidence="2">C-terminal processing protease CtpA/Prc</fullName>
    </submittedName>
</protein>
<proteinExistence type="predicted"/>
<dbReference type="Gene3D" id="3.90.226.10">
    <property type="entry name" value="2-enoyl-CoA Hydratase, Chain A, domain 1"/>
    <property type="match status" value="1"/>
</dbReference>
<dbReference type="Proteomes" id="UP000537204">
    <property type="component" value="Unassembled WGS sequence"/>
</dbReference>
<feature type="domain" description="PDZ" evidence="1">
    <location>
        <begin position="114"/>
        <end position="172"/>
    </location>
</feature>
<dbReference type="PROSITE" id="PS50106">
    <property type="entry name" value="PDZ"/>
    <property type="match status" value="1"/>
</dbReference>
<dbReference type="SUPFAM" id="SSF52096">
    <property type="entry name" value="ClpP/crotonase"/>
    <property type="match status" value="1"/>
</dbReference>
<dbReference type="GO" id="GO:0008236">
    <property type="term" value="F:serine-type peptidase activity"/>
    <property type="evidence" value="ECO:0007669"/>
    <property type="project" value="InterPro"/>
</dbReference>
<dbReference type="GO" id="GO:0004175">
    <property type="term" value="F:endopeptidase activity"/>
    <property type="evidence" value="ECO:0007669"/>
    <property type="project" value="TreeGrafter"/>
</dbReference>
<dbReference type="GO" id="GO:0007165">
    <property type="term" value="P:signal transduction"/>
    <property type="evidence" value="ECO:0007669"/>
    <property type="project" value="TreeGrafter"/>
</dbReference>
<dbReference type="EMBL" id="JACHCE010000004">
    <property type="protein sequence ID" value="MBB5637134.1"/>
    <property type="molecule type" value="Genomic_DNA"/>
</dbReference>
<dbReference type="Gene3D" id="2.30.42.10">
    <property type="match status" value="1"/>
</dbReference>
<evidence type="ECO:0000313" key="3">
    <source>
        <dbReference type="Proteomes" id="UP000537204"/>
    </source>
</evidence>
<comment type="caution">
    <text evidence="2">The sequence shown here is derived from an EMBL/GenBank/DDBJ whole genome shotgun (WGS) entry which is preliminary data.</text>
</comment>
<dbReference type="SUPFAM" id="SSF50156">
    <property type="entry name" value="PDZ domain-like"/>
    <property type="match status" value="1"/>
</dbReference>
<accession>A0A7W9E0C0</accession>
<dbReference type="InterPro" id="IPR001478">
    <property type="entry name" value="PDZ"/>
</dbReference>
<name>A0A7W9E0C0_9SPHI</name>
<dbReference type="PANTHER" id="PTHR32060">
    <property type="entry name" value="TAIL-SPECIFIC PROTEASE"/>
    <property type="match status" value="1"/>
</dbReference>
<dbReference type="InterPro" id="IPR005151">
    <property type="entry name" value="Tail-specific_protease"/>
</dbReference>